<sequence length="250" mass="27745">MNTSVTEEQVAAYRRDGFVRIPNIIDKADAARYAKAALAARDRPRAAPADPTFTHVMQLWQQDETLRELTLSPVLAAAATALAGIPLRLYHDHLLIKEPHNGAATEFHQDQPYWPHLGSRHSLSAWVALVDVPATRGCMSFIPGSHRYQGLHSQDLRDADNLMKAAPELLWEPRVTVPLRAGDCTFHHSLTAHTASPNLTDDPRIAHVVVYMDAETRFDPRQRDTGVPLVEDDGTTEGVAFPDADFPRLP</sequence>
<dbReference type="Gene3D" id="2.60.120.620">
    <property type="entry name" value="q2cbj1_9rhob like domain"/>
    <property type="match status" value="1"/>
</dbReference>
<dbReference type="RefSeq" id="WP_150207538.1">
    <property type="nucleotide sequence ID" value="NZ_CP029190.1"/>
</dbReference>
<dbReference type="EMBL" id="CP029190">
    <property type="protein sequence ID" value="QES48332.1"/>
    <property type="molecule type" value="Genomic_DNA"/>
</dbReference>
<name>A0A5P2CZK9_STRVZ</name>
<organism evidence="2 3">
    <name type="scientific">Streptomyces venezuelae</name>
    <dbReference type="NCBI Taxonomy" id="54571"/>
    <lineage>
        <taxon>Bacteria</taxon>
        <taxon>Bacillati</taxon>
        <taxon>Actinomycetota</taxon>
        <taxon>Actinomycetes</taxon>
        <taxon>Kitasatosporales</taxon>
        <taxon>Streptomycetaceae</taxon>
        <taxon>Streptomyces</taxon>
    </lineage>
</organism>
<dbReference type="PANTHER" id="PTHR20883:SF46">
    <property type="entry name" value="PHYTANOYL-COA HYDROXYLASE"/>
    <property type="match status" value="1"/>
</dbReference>
<dbReference type="PANTHER" id="PTHR20883">
    <property type="entry name" value="PHYTANOYL-COA DIOXYGENASE DOMAIN CONTAINING 1"/>
    <property type="match status" value="1"/>
</dbReference>
<reference evidence="2 3" key="1">
    <citation type="submission" date="2018-05" db="EMBL/GenBank/DDBJ databases">
        <title>Streptomyces venezuelae.</title>
        <authorList>
            <person name="Kim W."/>
            <person name="Lee N."/>
            <person name="Cho B.-K."/>
        </authorList>
    </citation>
    <scope>NUCLEOTIDE SEQUENCE [LARGE SCALE GENOMIC DNA]</scope>
    <source>
        <strain evidence="2 3">ATCC 21782</strain>
    </source>
</reference>
<evidence type="ECO:0000256" key="1">
    <source>
        <dbReference type="SAM" id="MobiDB-lite"/>
    </source>
</evidence>
<dbReference type="Proteomes" id="UP000325211">
    <property type="component" value="Chromosome"/>
</dbReference>
<keyword evidence="2" id="KW-0223">Dioxygenase</keyword>
<protein>
    <submittedName>
        <fullName evidence="2">Phytanoyl-CoA dioxygenase</fullName>
    </submittedName>
</protein>
<keyword evidence="2" id="KW-0560">Oxidoreductase</keyword>
<dbReference type="GO" id="GO:0005506">
    <property type="term" value="F:iron ion binding"/>
    <property type="evidence" value="ECO:0007669"/>
    <property type="project" value="UniProtKB-ARBA"/>
</dbReference>
<dbReference type="SUPFAM" id="SSF51197">
    <property type="entry name" value="Clavaminate synthase-like"/>
    <property type="match status" value="1"/>
</dbReference>
<dbReference type="GO" id="GO:0016706">
    <property type="term" value="F:2-oxoglutarate-dependent dioxygenase activity"/>
    <property type="evidence" value="ECO:0007669"/>
    <property type="project" value="UniProtKB-ARBA"/>
</dbReference>
<gene>
    <name evidence="2" type="ORF">DEJ50_11380</name>
</gene>
<dbReference type="Pfam" id="PF05721">
    <property type="entry name" value="PhyH"/>
    <property type="match status" value="1"/>
</dbReference>
<proteinExistence type="predicted"/>
<evidence type="ECO:0000313" key="2">
    <source>
        <dbReference type="EMBL" id="QES48332.1"/>
    </source>
</evidence>
<evidence type="ECO:0000313" key="3">
    <source>
        <dbReference type="Proteomes" id="UP000325211"/>
    </source>
</evidence>
<dbReference type="OrthoDB" id="9814777at2"/>
<feature type="region of interest" description="Disordered" evidence="1">
    <location>
        <begin position="222"/>
        <end position="250"/>
    </location>
</feature>
<dbReference type="AlphaFoldDB" id="A0A5P2CZK9"/>
<accession>A0A5P2CZK9</accession>
<dbReference type="InterPro" id="IPR008775">
    <property type="entry name" value="Phytyl_CoA_dOase-like"/>
</dbReference>